<organism evidence="1 2">
    <name type="scientific">Neptunitalea chrysea</name>
    <dbReference type="NCBI Taxonomy" id="1647581"/>
    <lineage>
        <taxon>Bacteria</taxon>
        <taxon>Pseudomonadati</taxon>
        <taxon>Bacteroidota</taxon>
        <taxon>Flavobacteriia</taxon>
        <taxon>Flavobacteriales</taxon>
        <taxon>Flavobacteriaceae</taxon>
        <taxon>Neptunitalea</taxon>
    </lineage>
</organism>
<protein>
    <submittedName>
        <fullName evidence="1">Uncharacterized protein</fullName>
    </submittedName>
</protein>
<dbReference type="AlphaFoldDB" id="A0A9W6B712"/>
<proteinExistence type="predicted"/>
<evidence type="ECO:0000313" key="1">
    <source>
        <dbReference type="EMBL" id="GLB52424.1"/>
    </source>
</evidence>
<comment type="caution">
    <text evidence="1">The sequence shown here is derived from an EMBL/GenBank/DDBJ whole genome shotgun (WGS) entry which is preliminary data.</text>
</comment>
<reference evidence="1" key="1">
    <citation type="submission" date="2022-07" db="EMBL/GenBank/DDBJ databases">
        <title>Taxonomy of Novel Oxalotrophic and Methylotrophic Bacteria.</title>
        <authorList>
            <person name="Sahin N."/>
            <person name="Tani A."/>
        </authorList>
    </citation>
    <scope>NUCLEOTIDE SEQUENCE</scope>
    <source>
        <strain evidence="1">AM327</strain>
    </source>
</reference>
<keyword evidence="2" id="KW-1185">Reference proteome</keyword>
<name>A0A9W6B712_9FLAO</name>
<evidence type="ECO:0000313" key="2">
    <source>
        <dbReference type="Proteomes" id="UP001143545"/>
    </source>
</evidence>
<sequence length="79" mass="9114">MPFTNPKYKDSPITPLTIKSKIIQKWEGSGLLVNIYKGSVLVIKKLIKTRNIIRFKKFLKGNINSFLNGLRSFPYLCIK</sequence>
<dbReference type="EMBL" id="BRVP01000008">
    <property type="protein sequence ID" value="GLB52424.1"/>
    <property type="molecule type" value="Genomic_DNA"/>
</dbReference>
<gene>
    <name evidence="1" type="ORF">NBRC110019_14640</name>
</gene>
<dbReference type="Proteomes" id="UP001143545">
    <property type="component" value="Unassembled WGS sequence"/>
</dbReference>
<accession>A0A9W6B712</accession>